<dbReference type="AlphaFoldDB" id="A0A231VP15"/>
<dbReference type="InterPro" id="IPR008254">
    <property type="entry name" value="Flavodoxin/NO_synth"/>
</dbReference>
<dbReference type="Gene3D" id="3.40.50.360">
    <property type="match status" value="1"/>
</dbReference>
<dbReference type="PANTHER" id="PTHR39201:SF1">
    <property type="entry name" value="FLAVODOXIN-LIKE DOMAIN-CONTAINING PROTEIN"/>
    <property type="match status" value="1"/>
</dbReference>
<dbReference type="GO" id="GO:0010181">
    <property type="term" value="F:FMN binding"/>
    <property type="evidence" value="ECO:0007669"/>
    <property type="project" value="InterPro"/>
</dbReference>
<dbReference type="Proteomes" id="UP000215301">
    <property type="component" value="Unassembled WGS sequence"/>
</dbReference>
<evidence type="ECO:0000313" key="2">
    <source>
        <dbReference type="EMBL" id="OXT09466.1"/>
    </source>
</evidence>
<reference evidence="2 3" key="1">
    <citation type="submission" date="2017-06" db="EMBL/GenBank/DDBJ databases">
        <title>Isolation and characterization of a thermophilic and butanogenic Thermoanaerobacterium thermosaccharolyticum M5 capable of efficient degradation of hemicellulose.</title>
        <authorList>
            <person name="Xin F."/>
            <person name="Jiang Y."/>
        </authorList>
    </citation>
    <scope>NUCLEOTIDE SEQUENCE [LARGE SCALE GENOMIC DNA]</scope>
    <source>
        <strain evidence="2 3">M5</strain>
    </source>
</reference>
<evidence type="ECO:0000259" key="1">
    <source>
        <dbReference type="Pfam" id="PF12682"/>
    </source>
</evidence>
<organism evidence="2 3">
    <name type="scientific">Thermoanaerobacterium thermosaccharolyticum</name>
    <name type="common">Clostridium thermosaccharolyticum</name>
    <dbReference type="NCBI Taxonomy" id="1517"/>
    <lineage>
        <taxon>Bacteria</taxon>
        <taxon>Bacillati</taxon>
        <taxon>Bacillota</taxon>
        <taxon>Clostridia</taxon>
        <taxon>Thermoanaerobacterales</taxon>
        <taxon>Thermoanaerobacteraceae</taxon>
        <taxon>Thermoanaerobacterium</taxon>
    </lineage>
</organism>
<dbReference type="PANTHER" id="PTHR39201">
    <property type="entry name" value="EXPORTED PROTEIN-RELATED"/>
    <property type="match status" value="1"/>
</dbReference>
<dbReference type="InterPro" id="IPR029039">
    <property type="entry name" value="Flavoprotein-like_sf"/>
</dbReference>
<dbReference type="EMBL" id="NKHD01000002">
    <property type="protein sequence ID" value="OXT09466.1"/>
    <property type="molecule type" value="Genomic_DNA"/>
</dbReference>
<sequence>MNKFNDKKILIAYFSREGGNYVSGRIVNLSVGNTEVVAKMIQKITGGELFRINTVKKYPDDYTEATKVAQQELRDNARPELSEYLDNIDDYEIIILCYPNWWGTMPMPVFTFLEKYDFTEKTILPVCTHEGSGLGHSESDIRKTCPNARLEKGLAIKGSNVHSAQPEIEKWLQKFINNFEEEK</sequence>
<gene>
    <name evidence="2" type="ORF">CE561_00410</name>
</gene>
<feature type="domain" description="Flavodoxin-like" evidence="1">
    <location>
        <begin position="31"/>
        <end position="174"/>
    </location>
</feature>
<evidence type="ECO:0000313" key="3">
    <source>
        <dbReference type="Proteomes" id="UP000215301"/>
    </source>
</evidence>
<comment type="caution">
    <text evidence="2">The sequence shown here is derived from an EMBL/GenBank/DDBJ whole genome shotgun (WGS) entry which is preliminary data.</text>
</comment>
<dbReference type="Pfam" id="PF12682">
    <property type="entry name" value="Flavodoxin_4"/>
    <property type="match status" value="1"/>
</dbReference>
<proteinExistence type="predicted"/>
<dbReference type="GO" id="GO:0016651">
    <property type="term" value="F:oxidoreductase activity, acting on NAD(P)H"/>
    <property type="evidence" value="ECO:0007669"/>
    <property type="project" value="UniProtKB-ARBA"/>
</dbReference>
<name>A0A231VP15_THETR</name>
<dbReference type="SUPFAM" id="SSF52218">
    <property type="entry name" value="Flavoproteins"/>
    <property type="match status" value="1"/>
</dbReference>
<protein>
    <submittedName>
        <fullName evidence="2">Flavodoxin</fullName>
    </submittedName>
</protein>
<dbReference type="RefSeq" id="WP_094043168.1">
    <property type="nucleotide sequence ID" value="NZ_NKHD01000002.1"/>
</dbReference>
<accession>A0A231VP15</accession>